<sequence>MPIMVRFSTDAGSDGGSEPSPDSGIASRPDPGLDSGCDSGFDSRAASGVETTGSPRTPAPLPSLPADDATAALPNAGALISVQGIARIVTLAPNEQARPSLWRRLMRWRECAGR</sequence>
<gene>
    <name evidence="2" type="ORF">BSIN_3089</name>
</gene>
<protein>
    <submittedName>
        <fullName evidence="2">Uncharacterized protein</fullName>
    </submittedName>
</protein>
<name>A0A238H3J9_9BURK</name>
<proteinExistence type="predicted"/>
<evidence type="ECO:0000256" key="1">
    <source>
        <dbReference type="SAM" id="MobiDB-lite"/>
    </source>
</evidence>
<dbReference type="EMBL" id="FXAN01000046">
    <property type="protein sequence ID" value="SMF99901.1"/>
    <property type="molecule type" value="Genomic_DNA"/>
</dbReference>
<feature type="region of interest" description="Disordered" evidence="1">
    <location>
        <begin position="1"/>
        <end position="65"/>
    </location>
</feature>
<dbReference type="Proteomes" id="UP000198460">
    <property type="component" value="Unassembled WGS sequence"/>
</dbReference>
<evidence type="ECO:0000313" key="2">
    <source>
        <dbReference type="EMBL" id="SMF99901.1"/>
    </source>
</evidence>
<evidence type="ECO:0000313" key="3">
    <source>
        <dbReference type="Proteomes" id="UP000198460"/>
    </source>
</evidence>
<reference evidence="2 3" key="1">
    <citation type="submission" date="2017-04" db="EMBL/GenBank/DDBJ databases">
        <authorList>
            <person name="Afonso C.L."/>
            <person name="Miller P.J."/>
            <person name="Scott M.A."/>
            <person name="Spackman E."/>
            <person name="Goraichik I."/>
            <person name="Dimitrov K.M."/>
            <person name="Suarez D.L."/>
            <person name="Swayne D.E."/>
        </authorList>
    </citation>
    <scope>NUCLEOTIDE SEQUENCE [LARGE SCALE GENOMIC DNA]</scope>
    <source>
        <strain evidence="2">LMG 28154</strain>
    </source>
</reference>
<accession>A0A238H3J9</accession>
<dbReference type="AlphaFoldDB" id="A0A238H3J9"/>
<organism evidence="2 3">
    <name type="scientific">Burkholderia singularis</name>
    <dbReference type="NCBI Taxonomy" id="1503053"/>
    <lineage>
        <taxon>Bacteria</taxon>
        <taxon>Pseudomonadati</taxon>
        <taxon>Pseudomonadota</taxon>
        <taxon>Betaproteobacteria</taxon>
        <taxon>Burkholderiales</taxon>
        <taxon>Burkholderiaceae</taxon>
        <taxon>Burkholderia</taxon>
        <taxon>pseudomallei group</taxon>
    </lineage>
</organism>